<dbReference type="OrthoDB" id="408631at2759"/>
<keyword evidence="3" id="KW-0812">Transmembrane</keyword>
<dbReference type="EMBL" id="BSYR01000021">
    <property type="protein sequence ID" value="GMI86701.1"/>
    <property type="molecule type" value="Genomic_DNA"/>
</dbReference>
<gene>
    <name evidence="5" type="ORF">HRI_002339400</name>
</gene>
<keyword evidence="3" id="KW-0472">Membrane</keyword>
<dbReference type="GO" id="GO:0009860">
    <property type="term" value="P:pollen tube growth"/>
    <property type="evidence" value="ECO:0007669"/>
    <property type="project" value="TreeGrafter"/>
</dbReference>
<evidence type="ECO:0000259" key="4">
    <source>
        <dbReference type="Pfam" id="PF07859"/>
    </source>
</evidence>
<dbReference type="PANTHER" id="PTHR23024">
    <property type="entry name" value="ARYLACETAMIDE DEACETYLASE"/>
    <property type="match status" value="1"/>
</dbReference>
<feature type="transmembrane region" description="Helical" evidence="3">
    <location>
        <begin position="355"/>
        <end position="375"/>
    </location>
</feature>
<accession>A0A9W7I0H8</accession>
<dbReference type="Gene3D" id="3.40.50.1820">
    <property type="entry name" value="alpha/beta hydrolase"/>
    <property type="match status" value="1"/>
</dbReference>
<keyword evidence="6" id="KW-1185">Reference proteome</keyword>
<dbReference type="AlphaFoldDB" id="A0A9W7I0H8"/>
<dbReference type="PANTHER" id="PTHR23024:SF609">
    <property type="entry name" value="CARBOXYLESTERASE 18-RELATED"/>
    <property type="match status" value="1"/>
</dbReference>
<name>A0A9W7I0H8_HIBTR</name>
<keyword evidence="3" id="KW-1133">Transmembrane helix</keyword>
<dbReference type="GO" id="GO:0052689">
    <property type="term" value="F:carboxylic ester hydrolase activity"/>
    <property type="evidence" value="ECO:0007669"/>
    <property type="project" value="TreeGrafter"/>
</dbReference>
<sequence>MIIPKPHQRKIASPSLPWTVRLAVSIISDLTDIAFRPNGTVNRRLTHFLDYQTPPTSTTDISIDAARNLWVRLYAPSLPSDNLQLLPVIIFFHGGGFSFLSAASFNFDMVCRKFASKLPAIVISINYRLAPEHRYPSQHHDGFDALNFIDRNWATVLPKNADQSRCFIAGDSAGANLAHYVTVRACRTKLRTMKIIGLISIQPFFGGEERTESEMKLADPLLVSVPRTDWCWKAYLPEGSNRDHAAANVSGPNADDISELEFPATMVVVGGFDPLKDWQRRYYEWLLKSGKEARLIEYPNMIHAFYALPPLPEASHLVTQIKKFIAECSNVKFETSVSEAEVKVSSPPRINLIQLPILCGIFSFIYYLIVLCISFF</sequence>
<dbReference type="InterPro" id="IPR013094">
    <property type="entry name" value="AB_hydrolase_3"/>
</dbReference>
<organism evidence="5 6">
    <name type="scientific">Hibiscus trionum</name>
    <name type="common">Flower of an hour</name>
    <dbReference type="NCBI Taxonomy" id="183268"/>
    <lineage>
        <taxon>Eukaryota</taxon>
        <taxon>Viridiplantae</taxon>
        <taxon>Streptophyta</taxon>
        <taxon>Embryophyta</taxon>
        <taxon>Tracheophyta</taxon>
        <taxon>Spermatophyta</taxon>
        <taxon>Magnoliopsida</taxon>
        <taxon>eudicotyledons</taxon>
        <taxon>Gunneridae</taxon>
        <taxon>Pentapetalae</taxon>
        <taxon>rosids</taxon>
        <taxon>malvids</taxon>
        <taxon>Malvales</taxon>
        <taxon>Malvaceae</taxon>
        <taxon>Malvoideae</taxon>
        <taxon>Hibiscus</taxon>
    </lineage>
</organism>
<keyword evidence="2" id="KW-0378">Hydrolase</keyword>
<protein>
    <submittedName>
        <fullName evidence="5">Carboxyesterase 18</fullName>
    </submittedName>
</protein>
<evidence type="ECO:0000313" key="6">
    <source>
        <dbReference type="Proteomes" id="UP001165190"/>
    </source>
</evidence>
<feature type="domain" description="Alpha/beta hydrolase fold-3" evidence="4">
    <location>
        <begin position="89"/>
        <end position="306"/>
    </location>
</feature>
<evidence type="ECO:0000256" key="3">
    <source>
        <dbReference type="SAM" id="Phobius"/>
    </source>
</evidence>
<evidence type="ECO:0000256" key="1">
    <source>
        <dbReference type="ARBA" id="ARBA00010515"/>
    </source>
</evidence>
<proteinExistence type="inferred from homology"/>
<comment type="similarity">
    <text evidence="1">Belongs to the 'GDXG' lipolytic enzyme family.</text>
</comment>
<evidence type="ECO:0000313" key="5">
    <source>
        <dbReference type="EMBL" id="GMI86701.1"/>
    </source>
</evidence>
<dbReference type="InterPro" id="IPR002168">
    <property type="entry name" value="Lipase_GDXG_HIS_AS"/>
</dbReference>
<dbReference type="InterPro" id="IPR029058">
    <property type="entry name" value="AB_hydrolase_fold"/>
</dbReference>
<dbReference type="PROSITE" id="PS01173">
    <property type="entry name" value="LIPASE_GDXG_HIS"/>
    <property type="match status" value="1"/>
</dbReference>
<reference evidence="5" key="1">
    <citation type="submission" date="2023-05" db="EMBL/GenBank/DDBJ databases">
        <title>Genome and transcriptome analyses reveal genes involved in the formation of fine ridges on petal epidermal cells in Hibiscus trionum.</title>
        <authorList>
            <person name="Koshimizu S."/>
            <person name="Masuda S."/>
            <person name="Ishii T."/>
            <person name="Shirasu K."/>
            <person name="Hoshino A."/>
            <person name="Arita M."/>
        </authorList>
    </citation>
    <scope>NUCLEOTIDE SEQUENCE</scope>
    <source>
        <strain evidence="5">Hamamatsu line</strain>
    </source>
</reference>
<comment type="caution">
    <text evidence="5">The sequence shown here is derived from an EMBL/GenBank/DDBJ whole genome shotgun (WGS) entry which is preliminary data.</text>
</comment>
<evidence type="ECO:0000256" key="2">
    <source>
        <dbReference type="ARBA" id="ARBA00022801"/>
    </source>
</evidence>
<dbReference type="SUPFAM" id="SSF53474">
    <property type="entry name" value="alpha/beta-Hydrolases"/>
    <property type="match status" value="1"/>
</dbReference>
<dbReference type="Proteomes" id="UP001165190">
    <property type="component" value="Unassembled WGS sequence"/>
</dbReference>
<dbReference type="Pfam" id="PF07859">
    <property type="entry name" value="Abhydrolase_3"/>
    <property type="match status" value="1"/>
</dbReference>
<dbReference type="InterPro" id="IPR050466">
    <property type="entry name" value="Carboxylest/Gibb_receptor"/>
</dbReference>